<protein>
    <submittedName>
        <fullName evidence="2">Uncharacterized protein conserved in bacteria</fullName>
    </submittedName>
</protein>
<gene>
    <name evidence="2" type="ordered locus">HCH_07058</name>
</gene>
<feature type="domain" description="DUF2169" evidence="1">
    <location>
        <begin position="25"/>
        <end position="319"/>
    </location>
</feature>
<evidence type="ECO:0000259" key="1">
    <source>
        <dbReference type="Pfam" id="PF09937"/>
    </source>
</evidence>
<dbReference type="AlphaFoldDB" id="Q2S6Q4"/>
<reference evidence="2 3" key="1">
    <citation type="journal article" date="2005" name="Nucleic Acids Res.">
        <title>Genomic blueprint of Hahella chejuensis, a marine microbe producing an algicidal agent.</title>
        <authorList>
            <person name="Jeong H."/>
            <person name="Yim J.H."/>
            <person name="Lee C."/>
            <person name="Choi S.-H."/>
            <person name="Park Y.K."/>
            <person name="Yoon S.H."/>
            <person name="Hur C.-G."/>
            <person name="Kang H.-Y."/>
            <person name="Kim D."/>
            <person name="Lee H.H."/>
            <person name="Park K.H."/>
            <person name="Park S.-H."/>
            <person name="Park H.-S."/>
            <person name="Lee H.K."/>
            <person name="Oh T.K."/>
            <person name="Kim J.F."/>
        </authorList>
    </citation>
    <scope>NUCLEOTIDE SEQUENCE [LARGE SCALE GENOMIC DNA]</scope>
    <source>
        <strain evidence="2 3">KCTC 2396</strain>
    </source>
</reference>
<keyword evidence="3" id="KW-1185">Reference proteome</keyword>
<dbReference type="KEGG" id="hch:HCH_07058"/>
<dbReference type="HOGENOM" id="CLU_045796_0_0_6"/>
<dbReference type="RefSeq" id="WP_011400720.1">
    <property type="nucleotide sequence ID" value="NC_007645.1"/>
</dbReference>
<proteinExistence type="predicted"/>
<dbReference type="InterPro" id="IPR018683">
    <property type="entry name" value="DUF2169"/>
</dbReference>
<dbReference type="STRING" id="349521.HCH_07058"/>
<dbReference type="Pfam" id="PF09937">
    <property type="entry name" value="DUF2169"/>
    <property type="match status" value="1"/>
</dbReference>
<organism evidence="2 3">
    <name type="scientific">Hahella chejuensis (strain KCTC 2396)</name>
    <dbReference type="NCBI Taxonomy" id="349521"/>
    <lineage>
        <taxon>Bacteria</taxon>
        <taxon>Pseudomonadati</taxon>
        <taxon>Pseudomonadota</taxon>
        <taxon>Gammaproteobacteria</taxon>
        <taxon>Oceanospirillales</taxon>
        <taxon>Hahellaceae</taxon>
        <taxon>Hahella</taxon>
    </lineage>
</organism>
<evidence type="ECO:0000313" key="3">
    <source>
        <dbReference type="Proteomes" id="UP000000238"/>
    </source>
</evidence>
<dbReference type="EMBL" id="CP000155">
    <property type="protein sequence ID" value="ABC33670.1"/>
    <property type="molecule type" value="Genomic_DNA"/>
</dbReference>
<accession>Q2S6Q4</accession>
<dbReference type="eggNOG" id="COG5351">
    <property type="taxonomic scope" value="Bacteria"/>
</dbReference>
<name>Q2S6Q4_HAHCH</name>
<dbReference type="OrthoDB" id="5290767at2"/>
<evidence type="ECO:0000313" key="2">
    <source>
        <dbReference type="EMBL" id="ABC33670.1"/>
    </source>
</evidence>
<sequence length="354" mass="39148">MAQPNIVNHTPFVVEPLFFYDERNVPIVTVAVKASCDIVGTHHLRFSEQQAPLCLAGEYWGAPETASYKYEPEAVPLKLTTDVVLVGHAVPEKEGDSAVKVGVKVGPVSKIVQVYGNRLWDKVGDTFQPTPPQPIERIPLNYEHAFGGRDPRVPEGEPQYMSTSNPVGKGYMAPGQDCLVGMPLPNLEDPRQLIQSWRDQPSPAGFGFISPHWLPRTPLAGTYDEEWQRTRAPLYPSDFDRRFFNAGSPGLVAAEYLSGGEDVVVINASERGALRFALPGLAAPRCKLSFHDANHVEMECRLDTLIINTDEHQVFLIWRAYAVVPEGHQHVAGVSLWLPRVDVLAGQRLSKGEV</sequence>
<dbReference type="Proteomes" id="UP000000238">
    <property type="component" value="Chromosome"/>
</dbReference>